<sequence length="281" mass="30837">MPGPWSSYVAIGDSFTEGMDDPYTDGTYRGWADLVAGCLAAVTETDDFRYANLAVRGRLLPAVVDAQVPLAAAMKPCLVTFSAGGNDTIRRRFDPQRMTEVFEGAVDRLTSSGADVVLFTPPDVTVNYPAATRYLGPRLHFSTELVRRVAKEYDTYLADLNADDGFRDRRVWSIDRLHLNPAGHRRVAHHVLSSLGVECDAEWMASLPMATPDRWLTARRADLQWARAHLAPWIGRRLTGRSSGDTITAKRPDLANYSSSSPMPRSHSPGSCSGRVGGSKP</sequence>
<dbReference type="PANTHER" id="PTHR43784">
    <property type="entry name" value="GDSL-LIKE LIPASE/ACYLHYDROLASE, PUTATIVE (AFU_ORTHOLOGUE AFUA_2G00820)-RELATED"/>
    <property type="match status" value="1"/>
</dbReference>
<evidence type="ECO:0000259" key="2">
    <source>
        <dbReference type="Pfam" id="PF13472"/>
    </source>
</evidence>
<feature type="compositionally biased region" description="Low complexity" evidence="1">
    <location>
        <begin position="258"/>
        <end position="271"/>
    </location>
</feature>
<dbReference type="EMBL" id="JFBT01000001">
    <property type="protein sequence ID" value="EXG79070.1"/>
    <property type="molecule type" value="Genomic_DNA"/>
</dbReference>
<protein>
    <submittedName>
        <fullName evidence="3">Lysophospholipase L1-like esterase</fullName>
    </submittedName>
</protein>
<gene>
    <name evidence="3" type="ORF">CryarDRAFT_0088</name>
</gene>
<name>A0A010YFR4_9ACTN</name>
<dbReference type="InterPro" id="IPR013830">
    <property type="entry name" value="SGNH_hydro"/>
</dbReference>
<dbReference type="SUPFAM" id="SSF52266">
    <property type="entry name" value="SGNH hydrolase"/>
    <property type="match status" value="1"/>
</dbReference>
<evidence type="ECO:0000256" key="1">
    <source>
        <dbReference type="SAM" id="MobiDB-lite"/>
    </source>
</evidence>
<accession>A0A010YFR4</accession>
<dbReference type="PANTHER" id="PTHR43784:SF2">
    <property type="entry name" value="GDSL-LIKE LIPASE_ACYLHYDROLASE, PUTATIVE (AFU_ORTHOLOGUE AFUA_2G00820)-RELATED"/>
    <property type="match status" value="1"/>
</dbReference>
<comment type="caution">
    <text evidence="3">The sequence shown here is derived from an EMBL/GenBank/DDBJ whole genome shotgun (WGS) entry which is preliminary data.</text>
</comment>
<dbReference type="RefSeq" id="WP_245620359.1">
    <property type="nucleotide sequence ID" value="NZ_KK073874.1"/>
</dbReference>
<feature type="domain" description="SGNH hydrolase-type esterase" evidence="2">
    <location>
        <begin position="10"/>
        <end position="186"/>
    </location>
</feature>
<dbReference type="Pfam" id="PF13472">
    <property type="entry name" value="Lipase_GDSL_2"/>
    <property type="match status" value="1"/>
</dbReference>
<dbReference type="InterPro" id="IPR053140">
    <property type="entry name" value="GDSL_Rv0518-like"/>
</dbReference>
<dbReference type="AlphaFoldDB" id="A0A010YFR4"/>
<dbReference type="Proteomes" id="UP000021053">
    <property type="component" value="Unassembled WGS sequence"/>
</dbReference>
<proteinExistence type="predicted"/>
<dbReference type="Gene3D" id="3.40.50.1110">
    <property type="entry name" value="SGNH hydrolase"/>
    <property type="match status" value="1"/>
</dbReference>
<evidence type="ECO:0000313" key="4">
    <source>
        <dbReference type="Proteomes" id="UP000021053"/>
    </source>
</evidence>
<dbReference type="HOGENOM" id="CLU_069365_1_0_11"/>
<organism evidence="3 4">
    <name type="scientific">Cryptosporangium arvum DSM 44712</name>
    <dbReference type="NCBI Taxonomy" id="927661"/>
    <lineage>
        <taxon>Bacteria</taxon>
        <taxon>Bacillati</taxon>
        <taxon>Actinomycetota</taxon>
        <taxon>Actinomycetes</taxon>
        <taxon>Cryptosporangiales</taxon>
        <taxon>Cryptosporangiaceae</taxon>
        <taxon>Cryptosporangium</taxon>
    </lineage>
</organism>
<feature type="region of interest" description="Disordered" evidence="1">
    <location>
        <begin position="241"/>
        <end position="281"/>
    </location>
</feature>
<evidence type="ECO:0000313" key="3">
    <source>
        <dbReference type="EMBL" id="EXG79070.1"/>
    </source>
</evidence>
<dbReference type="CDD" id="cd01832">
    <property type="entry name" value="SGNH_hydrolase_like_1"/>
    <property type="match status" value="1"/>
</dbReference>
<reference evidence="3 4" key="1">
    <citation type="submission" date="2013-07" db="EMBL/GenBank/DDBJ databases">
        <authorList>
            <consortium name="DOE Joint Genome Institute"/>
            <person name="Eisen J."/>
            <person name="Huntemann M."/>
            <person name="Han J."/>
            <person name="Chen A."/>
            <person name="Kyrpides N."/>
            <person name="Mavromatis K."/>
            <person name="Markowitz V."/>
            <person name="Palaniappan K."/>
            <person name="Ivanova N."/>
            <person name="Schaumberg A."/>
            <person name="Pati A."/>
            <person name="Liolios K."/>
            <person name="Nordberg H.P."/>
            <person name="Cantor M.N."/>
            <person name="Hua S.X."/>
            <person name="Woyke T."/>
        </authorList>
    </citation>
    <scope>NUCLEOTIDE SEQUENCE [LARGE SCALE GENOMIC DNA]</scope>
    <source>
        <strain evidence="3 4">DSM 44712</strain>
    </source>
</reference>
<keyword evidence="4" id="KW-1185">Reference proteome</keyword>
<dbReference type="InterPro" id="IPR036514">
    <property type="entry name" value="SGNH_hydro_sf"/>
</dbReference>